<dbReference type="EnsemblMetazoa" id="CPIJ012028-RA">
    <property type="protein sequence ID" value="CPIJ012028-PA"/>
    <property type="gene ID" value="CPIJ012028"/>
</dbReference>
<gene>
    <name evidence="4" type="primary">6044850</name>
    <name evidence="3" type="ORF">CpipJ_CPIJ012028</name>
</gene>
<evidence type="ECO:0000256" key="1">
    <source>
        <dbReference type="SAM" id="MobiDB-lite"/>
    </source>
</evidence>
<dbReference type="EMBL" id="DS232179">
    <property type="protein sequence ID" value="EDS36833.1"/>
    <property type="molecule type" value="Genomic_DNA"/>
</dbReference>
<dbReference type="VEuPathDB" id="VectorBase:CPIJ012028"/>
<keyword evidence="5" id="KW-1185">Reference proteome</keyword>
<feature type="compositionally biased region" description="Basic and acidic residues" evidence="1">
    <location>
        <begin position="336"/>
        <end position="358"/>
    </location>
</feature>
<evidence type="ECO:0000313" key="4">
    <source>
        <dbReference type="EnsemblMetazoa" id="CPIJ012028-PA"/>
    </source>
</evidence>
<accession>B0WY23</accession>
<dbReference type="VEuPathDB" id="VectorBase:CQUJHB016089"/>
<feature type="domain" description="Transposable element P transposase-like C-terminal" evidence="2">
    <location>
        <begin position="396"/>
        <end position="497"/>
    </location>
</feature>
<name>B0WY23_CULQU</name>
<organism>
    <name type="scientific">Culex quinquefasciatus</name>
    <name type="common">Southern house mosquito</name>
    <name type="synonym">Culex pungens</name>
    <dbReference type="NCBI Taxonomy" id="7176"/>
    <lineage>
        <taxon>Eukaryota</taxon>
        <taxon>Metazoa</taxon>
        <taxon>Ecdysozoa</taxon>
        <taxon>Arthropoda</taxon>
        <taxon>Hexapoda</taxon>
        <taxon>Insecta</taxon>
        <taxon>Pterygota</taxon>
        <taxon>Neoptera</taxon>
        <taxon>Endopterygota</taxon>
        <taxon>Diptera</taxon>
        <taxon>Nematocera</taxon>
        <taxon>Culicoidea</taxon>
        <taxon>Culicidae</taxon>
        <taxon>Culicinae</taxon>
        <taxon>Culicini</taxon>
        <taxon>Culex</taxon>
        <taxon>Culex</taxon>
    </lineage>
</organism>
<evidence type="ECO:0000313" key="3">
    <source>
        <dbReference type="EMBL" id="EDS36833.1"/>
    </source>
</evidence>
<feature type="compositionally biased region" description="Basic and acidic residues" evidence="1">
    <location>
        <begin position="260"/>
        <end position="270"/>
    </location>
</feature>
<feature type="region of interest" description="Disordered" evidence="1">
    <location>
        <begin position="428"/>
        <end position="447"/>
    </location>
</feature>
<protein>
    <submittedName>
        <fullName evidence="3 4">Zinc finger protein</fullName>
    </submittedName>
</protein>
<proteinExistence type="predicted"/>
<reference evidence="4" key="2">
    <citation type="submission" date="2020-05" db="UniProtKB">
        <authorList>
            <consortium name="EnsemblMetazoa"/>
        </authorList>
    </citation>
    <scope>IDENTIFICATION</scope>
    <source>
        <strain evidence="4">JHB</strain>
    </source>
</reference>
<evidence type="ECO:0000313" key="5">
    <source>
        <dbReference type="Proteomes" id="UP000002320"/>
    </source>
</evidence>
<feature type="region of interest" description="Disordered" evidence="1">
    <location>
        <begin position="258"/>
        <end position="363"/>
    </location>
</feature>
<dbReference type="AlphaFoldDB" id="B0WY23"/>
<evidence type="ECO:0000259" key="2">
    <source>
        <dbReference type="Pfam" id="PF12596"/>
    </source>
</evidence>
<dbReference type="InParanoid" id="B0WY23"/>
<dbReference type="Proteomes" id="UP000002320">
    <property type="component" value="Unassembled WGS sequence"/>
</dbReference>
<dbReference type="InterPro" id="IPR022242">
    <property type="entry name" value="TNP-like_C"/>
</dbReference>
<reference evidence="3" key="1">
    <citation type="submission" date="2007-03" db="EMBL/GenBank/DDBJ databases">
        <title>Annotation of Culex pipiens quinquefasciatus.</title>
        <authorList>
            <consortium name="The Broad Institute Genome Sequencing Platform"/>
            <person name="Atkinson P.W."/>
            <person name="Hemingway J."/>
            <person name="Christensen B.M."/>
            <person name="Higgs S."/>
            <person name="Kodira C."/>
            <person name="Hannick L."/>
            <person name="Megy K."/>
            <person name="O'Leary S."/>
            <person name="Pearson M."/>
            <person name="Haas B.J."/>
            <person name="Mauceli E."/>
            <person name="Wortman J.R."/>
            <person name="Lee N.H."/>
            <person name="Guigo R."/>
            <person name="Stanke M."/>
            <person name="Alvarado L."/>
            <person name="Amedeo P."/>
            <person name="Antoine C.H."/>
            <person name="Arensburger P."/>
            <person name="Bidwell S.L."/>
            <person name="Crawford M."/>
            <person name="Camaro F."/>
            <person name="Devon K."/>
            <person name="Engels R."/>
            <person name="Hammond M."/>
            <person name="Howarth C."/>
            <person name="Koehrsen M."/>
            <person name="Lawson D."/>
            <person name="Montgomery P."/>
            <person name="Nene V."/>
            <person name="Nusbaum C."/>
            <person name="Puiu D."/>
            <person name="Romero-Severson J."/>
            <person name="Severson D.W."/>
            <person name="Shumway M."/>
            <person name="Sisk P."/>
            <person name="Stolte C."/>
            <person name="Zeng Q."/>
            <person name="Eisenstadt E."/>
            <person name="Fraser-Liggett C."/>
            <person name="Strausberg R."/>
            <person name="Galagan J."/>
            <person name="Birren B."/>
            <person name="Collins F.H."/>
        </authorList>
    </citation>
    <scope>NUCLEOTIDE SEQUENCE [LARGE SCALE GENOMIC DNA]</scope>
    <source>
        <strain evidence="3">JHB</strain>
    </source>
</reference>
<dbReference type="Pfam" id="PF12596">
    <property type="entry name" value="Tnp_P_element_C"/>
    <property type="match status" value="1"/>
</dbReference>
<dbReference type="KEGG" id="cqu:CpipJ_CPIJ012028"/>
<sequence length="644" mass="72017">MRDRSNPAEPLPLKDELLLADDPLFATEVNLIILELQMLGEEELPEHVLIRSTKYCPRPTSCAFALNSSATTAQRQTGQKQTPIRLKRALSSSPYSDLLDDSSMFRYSPNPLASLVNAFRSSSTSGSYGHLSASALGPAIGVTDLPYALREIVDLDGPAAVTAGARTTGIPRNRFKNRINYKGSLMSNPLSNILEIKIQRHFGLVGLNRQITDLKMEPGMTPSLPLAKNNCQMTDLGGLQTPPPIMTKCFVPLFPKHQIRHEPKTKRSPDGKVSLRARESNTNRTHPGGADSSESTETSKITENKDKTIPFQDGANTSWEPKVKRVRIGADSSECGQEKSEASEDAENLKKTDADHNTSGRQKISFNRIPTDNIRTPSKTFTRLREPLESNSNKCNIICHNESSTSRSKTGCSSDDSGISLDVSTAADVYSNPENQNHHYDKEEEDDEDTTFNELLRNEDHRFTNDSDGFEFVVGAVARKFRTEFPYVVDLTSKSNEEFVRLTAFSLLDHDYAYPNSYVDHLSQAQQPLRKTLSAMLQFTLSFQVDYLDLFLDLLAGPKPGKKCSAERFLRILRDLKIAQTFIDKTSHLPSVQVNLVLIRHLRATLQQRPKELAVNSQNHPVHRQHLVLDEERHVRTYDMHSGG</sequence>
<dbReference type="HOGENOM" id="CLU_425311_0_0_1"/>
<dbReference type="VEuPathDB" id="VectorBase:CQUJHB015165"/>
<dbReference type="OrthoDB" id="7731832at2759"/>